<reference evidence="1" key="1">
    <citation type="submission" date="2018-06" db="EMBL/GenBank/DDBJ databases">
        <authorList>
            <person name="Zhirakovskaya E."/>
        </authorList>
    </citation>
    <scope>NUCLEOTIDE SEQUENCE</scope>
</reference>
<accession>A0A3B1E1S3</accession>
<name>A0A3B1E1S3_9ZZZZ</name>
<proteinExistence type="predicted"/>
<sequence>MKSFPPRSLKFACRVCFLALIALIAIPLVSFAKEKESSLADQLRALQTKVLEP</sequence>
<evidence type="ECO:0000313" key="1">
    <source>
        <dbReference type="EMBL" id="VAX42360.1"/>
    </source>
</evidence>
<dbReference type="AlphaFoldDB" id="A0A3B1E1S3"/>
<organism evidence="1">
    <name type="scientific">hydrothermal vent metagenome</name>
    <dbReference type="NCBI Taxonomy" id="652676"/>
    <lineage>
        <taxon>unclassified sequences</taxon>
        <taxon>metagenomes</taxon>
        <taxon>ecological metagenomes</taxon>
    </lineage>
</organism>
<dbReference type="EMBL" id="UOGL01000649">
    <property type="protein sequence ID" value="VAX42360.1"/>
    <property type="molecule type" value="Genomic_DNA"/>
</dbReference>
<protein>
    <submittedName>
        <fullName evidence="1">Uncharacterized protein</fullName>
    </submittedName>
</protein>
<gene>
    <name evidence="1" type="ORF">MNBD_PLANCTO02-1086</name>
</gene>